<feature type="binding site" evidence="3">
    <location>
        <position position="103"/>
    </location>
    <ligand>
        <name>Zn(2+)</name>
        <dbReference type="ChEBI" id="CHEBI:29105"/>
        <label>2</label>
    </ligand>
</feature>
<dbReference type="Gene3D" id="3.40.720.10">
    <property type="entry name" value="Alkaline Phosphatase, subunit A"/>
    <property type="match status" value="1"/>
</dbReference>
<dbReference type="OrthoDB" id="9794455at2"/>
<feature type="binding site" evidence="3">
    <location>
        <position position="422"/>
    </location>
    <ligand>
        <name>Zn(2+)</name>
        <dbReference type="ChEBI" id="CHEBI:29105"/>
        <label>2</label>
    </ligand>
</feature>
<dbReference type="PRINTS" id="PR00113">
    <property type="entry name" value="ALKPHPHTASE"/>
</dbReference>
<keyword evidence="1" id="KW-0597">Phosphoprotein</keyword>
<evidence type="ECO:0000313" key="8">
    <source>
        <dbReference type="Proteomes" id="UP000433493"/>
    </source>
</evidence>
<dbReference type="PANTHER" id="PTHR11596">
    <property type="entry name" value="ALKALINE PHOSPHATASE"/>
    <property type="match status" value="1"/>
</dbReference>
<dbReference type="SMART" id="SM00098">
    <property type="entry name" value="alkPPc"/>
    <property type="match status" value="1"/>
</dbReference>
<evidence type="ECO:0000256" key="3">
    <source>
        <dbReference type="PIRSR" id="PIRSR601952-2"/>
    </source>
</evidence>
<feature type="binding site" evidence="3">
    <location>
        <position position="233"/>
    </location>
    <ligand>
        <name>Mg(2+)</name>
        <dbReference type="ChEBI" id="CHEBI:18420"/>
    </ligand>
</feature>
<dbReference type="PANTHER" id="PTHR11596:SF5">
    <property type="entry name" value="ALKALINE PHOSPHATASE"/>
    <property type="match status" value="1"/>
</dbReference>
<keyword evidence="6" id="KW-1133">Transmembrane helix</keyword>
<feature type="binding site" evidence="3">
    <location>
        <position position="381"/>
    </location>
    <ligand>
        <name>Zn(2+)</name>
        <dbReference type="ChEBI" id="CHEBI:29105"/>
        <label>2</label>
    </ligand>
</feature>
<dbReference type="SUPFAM" id="SSF53649">
    <property type="entry name" value="Alkaline phosphatase-like"/>
    <property type="match status" value="1"/>
</dbReference>
<keyword evidence="6" id="KW-0472">Membrane</keyword>
<feature type="binding site" evidence="3">
    <location>
        <position position="372"/>
    </location>
    <ligand>
        <name>Mg(2+)</name>
        <dbReference type="ChEBI" id="CHEBI:18420"/>
    </ligand>
</feature>
<dbReference type="GO" id="GO:0004035">
    <property type="term" value="F:alkaline phosphatase activity"/>
    <property type="evidence" value="ECO:0007669"/>
    <property type="project" value="TreeGrafter"/>
</dbReference>
<feature type="binding site" evidence="3">
    <location>
        <position position="235"/>
    </location>
    <ligand>
        <name>Mg(2+)</name>
        <dbReference type="ChEBI" id="CHEBI:18420"/>
    </ligand>
</feature>
<evidence type="ECO:0000313" key="7">
    <source>
        <dbReference type="EMBL" id="KAB1641652.1"/>
    </source>
</evidence>
<dbReference type="InterPro" id="IPR017850">
    <property type="entry name" value="Alkaline_phosphatase_core_sf"/>
</dbReference>
<dbReference type="GO" id="GO:0046872">
    <property type="term" value="F:metal ion binding"/>
    <property type="evidence" value="ECO:0007669"/>
    <property type="project" value="UniProtKB-KW"/>
</dbReference>
<feature type="compositionally biased region" description="Acidic residues" evidence="5">
    <location>
        <begin position="512"/>
        <end position="546"/>
    </location>
</feature>
<accession>A0A7J5BB15</accession>
<keyword evidence="8" id="KW-1185">Reference proteome</keyword>
<evidence type="ECO:0000256" key="5">
    <source>
        <dbReference type="SAM" id="MobiDB-lite"/>
    </source>
</evidence>
<comment type="caution">
    <text evidence="7">The sequence shown here is derived from an EMBL/GenBank/DDBJ whole genome shotgun (WGS) entry which is preliminary data.</text>
</comment>
<feature type="transmembrane region" description="Helical" evidence="6">
    <location>
        <begin position="583"/>
        <end position="603"/>
    </location>
</feature>
<keyword evidence="3" id="KW-0862">Zinc</keyword>
<dbReference type="AlphaFoldDB" id="A0A7J5BB15"/>
<evidence type="ECO:0000256" key="4">
    <source>
        <dbReference type="RuleBase" id="RU003946"/>
    </source>
</evidence>
<dbReference type="Pfam" id="PF00245">
    <property type="entry name" value="Alk_phosphatase"/>
    <property type="match status" value="2"/>
</dbReference>
<feature type="binding site" evidence="3">
    <location>
        <position position="103"/>
    </location>
    <ligand>
        <name>Mg(2+)</name>
        <dbReference type="ChEBI" id="CHEBI:18420"/>
    </ligand>
</feature>
<organism evidence="7 8">
    <name type="scientific">Gulosibacter chungangensis</name>
    <dbReference type="NCBI Taxonomy" id="979746"/>
    <lineage>
        <taxon>Bacteria</taxon>
        <taxon>Bacillati</taxon>
        <taxon>Actinomycetota</taxon>
        <taxon>Actinomycetes</taxon>
        <taxon>Micrococcales</taxon>
        <taxon>Microbacteriaceae</taxon>
        <taxon>Gulosibacter</taxon>
    </lineage>
</organism>
<keyword evidence="3" id="KW-0479">Metal-binding</keyword>
<gene>
    <name evidence="7" type="ORF">F8O05_11915</name>
</gene>
<comment type="cofactor">
    <cofactor evidence="3">
        <name>Mg(2+)</name>
        <dbReference type="ChEBI" id="CHEBI:18420"/>
    </cofactor>
    <text evidence="3">Binds 1 Mg(2+) ion.</text>
</comment>
<evidence type="ECO:0000256" key="1">
    <source>
        <dbReference type="ARBA" id="ARBA00022553"/>
    </source>
</evidence>
<feature type="binding site" evidence="3">
    <location>
        <position position="423"/>
    </location>
    <ligand>
        <name>Zn(2+)</name>
        <dbReference type="ChEBI" id="CHEBI:29105"/>
        <label>2</label>
    </ligand>
</feature>
<dbReference type="InterPro" id="IPR001952">
    <property type="entry name" value="Alkaline_phosphatase"/>
</dbReference>
<dbReference type="EMBL" id="WBKB01000008">
    <property type="protein sequence ID" value="KAB1641652.1"/>
    <property type="molecule type" value="Genomic_DNA"/>
</dbReference>
<comment type="similarity">
    <text evidence="4">Belongs to the alkaline phosphatase family.</text>
</comment>
<proteinExistence type="inferred from homology"/>
<protein>
    <submittedName>
        <fullName evidence="7">Alkaline phosphatase</fullName>
    </submittedName>
</protein>
<feature type="binding site" evidence="3">
    <location>
        <position position="377"/>
    </location>
    <ligand>
        <name>Zn(2+)</name>
        <dbReference type="ChEBI" id="CHEBI:29105"/>
        <label>2</label>
    </ligand>
</feature>
<dbReference type="Proteomes" id="UP000433493">
    <property type="component" value="Unassembled WGS sequence"/>
</dbReference>
<dbReference type="CDD" id="cd16012">
    <property type="entry name" value="ALP"/>
    <property type="match status" value="1"/>
</dbReference>
<evidence type="ECO:0000256" key="2">
    <source>
        <dbReference type="PIRSR" id="PIRSR601952-1"/>
    </source>
</evidence>
<feature type="region of interest" description="Disordered" evidence="5">
    <location>
        <begin position="509"/>
        <end position="574"/>
    </location>
</feature>
<name>A0A7J5BB15_9MICO</name>
<comment type="cofactor">
    <cofactor evidence="3">
        <name>Zn(2+)</name>
        <dbReference type="ChEBI" id="CHEBI:29105"/>
    </cofactor>
    <text evidence="3">Binds 2 Zn(2+) ions.</text>
</comment>
<evidence type="ECO:0000256" key="6">
    <source>
        <dbReference type="SAM" id="Phobius"/>
    </source>
</evidence>
<keyword evidence="6" id="KW-0812">Transmembrane</keyword>
<reference evidence="7 8" key="1">
    <citation type="submission" date="2019-09" db="EMBL/GenBank/DDBJ databases">
        <title>Phylogeny of genus Pseudoclavibacter and closely related genus.</title>
        <authorList>
            <person name="Li Y."/>
        </authorList>
    </citation>
    <scope>NUCLEOTIDE SEQUENCE [LARGE SCALE GENOMIC DNA]</scope>
    <source>
        <strain evidence="7 8">KCTC 13959</strain>
    </source>
</reference>
<sequence>MLSSLTDAPTRNRGFTSRPPIETFWCRVFSMLRRELHIRCVLHKQLRVRLRTLKGFDLKSNKFGKALAATGVAACMAMAGTAFAAPAIAADVSPKNVIVLIGDGMGYNHLDLMNASNTGETYWQVQRGGDQKVILSGENAAPTGWQAWDHVGQSTHSANSNAYDSNASWTDFSWNAASATDSAAAGTAMATGVKTNNGMLGFDPENNELENLTQRAEQLDKSTGVVSSVPYSHATPAAYSSHNENRNAYGEIANEQIYGDLEVVFGVAHPHYDNDGQPRENGNFTYINEADWEAVSNGETDRTFIETTEDFEALTTGETPETVFGTPQVGDTLQQGRSEGAPMNDVVDLKTMTEGALNVLDNNDNGFFLMVEGGAIDWAGHANQTDRDLEELQDFDQTVDAVIDWVETNSNWDDTLVVITADHETGYLYGETEGDYSSMVPNAEAAGGSLHTWNSGDHTNQLVPFFYKGAGSEVIASMAAANNDRVRGDYLDNTDMAAWLLDEAWVVPAEGGNDDEEPTETDDNSATDPVDTEDPADTEEPTETDDATSPTTDKDGDKNGNKGNGTSTDADKGDKLAQTGADAFLPIGIAAGTLLLAGAGFALKGWRKAAAE</sequence>
<feature type="active site" description="Phosphoserine intermediate" evidence="2">
    <location>
        <position position="182"/>
    </location>
</feature>
<keyword evidence="3" id="KW-0460">Magnesium</keyword>